<dbReference type="SUPFAM" id="SSF54913">
    <property type="entry name" value="GlnB-like"/>
    <property type="match status" value="1"/>
</dbReference>
<dbReference type="EMBL" id="AP018732">
    <property type="protein sequence ID" value="BBE41981.1"/>
    <property type="molecule type" value="Genomic_DNA"/>
</dbReference>
<dbReference type="GO" id="GO:0010038">
    <property type="term" value="P:response to metal ion"/>
    <property type="evidence" value="ECO:0007669"/>
    <property type="project" value="InterPro"/>
</dbReference>
<dbReference type="PANTHER" id="PTHR23419">
    <property type="entry name" value="DIVALENT CATION TOLERANCE CUTA-RELATED"/>
    <property type="match status" value="1"/>
</dbReference>
<reference evidence="2 3" key="1">
    <citation type="journal article" date="2019" name="ISME J.">
        <title>Isolation and characterization of a thermophilic sulfur- and iron-reducing thaumarchaeote from a terrestrial acidic hot spring.</title>
        <authorList>
            <person name="Kato S."/>
            <person name="Itoh T."/>
            <person name="Yuki M."/>
            <person name="Nagamori M."/>
            <person name="Ohnishi M."/>
            <person name="Uematsu K."/>
            <person name="Suzuki K."/>
            <person name="Takashina T."/>
            <person name="Ohkuma M."/>
        </authorList>
    </citation>
    <scope>NUCLEOTIDE SEQUENCE [LARGE SCALE GENOMIC DNA]</scope>
    <source>
        <strain evidence="2 3">NAS-02</strain>
    </source>
</reference>
<accession>A0A4P2VCV9</accession>
<dbReference type="InterPro" id="IPR004323">
    <property type="entry name" value="Ion_tolerance_CutA"/>
</dbReference>
<dbReference type="Gene3D" id="3.30.70.120">
    <property type="match status" value="1"/>
</dbReference>
<dbReference type="AlphaFoldDB" id="A0A4P2VCV9"/>
<organism evidence="2 3">
    <name type="scientific">Conexivisphaera calida</name>
    <dbReference type="NCBI Taxonomy" id="1874277"/>
    <lineage>
        <taxon>Archaea</taxon>
        <taxon>Nitrososphaerota</taxon>
        <taxon>Conexivisphaeria</taxon>
        <taxon>Conexivisphaerales</taxon>
        <taxon>Conexivisphaeraceae</taxon>
        <taxon>Conexivisphaera</taxon>
    </lineage>
</organism>
<dbReference type="GO" id="GO:0005507">
    <property type="term" value="F:copper ion binding"/>
    <property type="evidence" value="ECO:0007669"/>
    <property type="project" value="TreeGrafter"/>
</dbReference>
<dbReference type="InterPro" id="IPR015867">
    <property type="entry name" value="N-reg_PII/ATP_PRibTrfase_C"/>
</dbReference>
<protein>
    <submittedName>
        <fullName evidence="2">Periplasmic divalent cation tolerance protein CutA</fullName>
    </submittedName>
</protein>
<name>A0A4P2VCV9_9ARCH</name>
<comment type="similarity">
    <text evidence="1">Belongs to the CutA family.</text>
</comment>
<dbReference type="OrthoDB" id="8015at2157"/>
<keyword evidence="3" id="KW-1185">Reference proteome</keyword>
<sequence length="111" mass="11941">MDGASGSESGYRIVMVTAPAESAGQMARALVKRGLAACVNVVPGLKSIYRWRGNVEESSEVLLIAKTTSGAVGRLIEAVRELHPYEVPEIVSIEIAEGLPEYLRWISESVP</sequence>
<proteinExistence type="inferred from homology"/>
<dbReference type="PANTHER" id="PTHR23419:SF8">
    <property type="entry name" value="FI09726P"/>
    <property type="match status" value="1"/>
</dbReference>
<dbReference type="InterPro" id="IPR011322">
    <property type="entry name" value="N-reg_PII-like_a/b"/>
</dbReference>
<evidence type="ECO:0000313" key="2">
    <source>
        <dbReference type="EMBL" id="BBE41981.1"/>
    </source>
</evidence>
<gene>
    <name evidence="2" type="ORF">NAS2_0592</name>
</gene>
<dbReference type="KEGG" id="ccai:NAS2_0592"/>
<evidence type="ECO:0000313" key="3">
    <source>
        <dbReference type="Proteomes" id="UP000509448"/>
    </source>
</evidence>
<dbReference type="Pfam" id="PF03091">
    <property type="entry name" value="CutA1"/>
    <property type="match status" value="1"/>
</dbReference>
<dbReference type="Proteomes" id="UP000509448">
    <property type="component" value="Chromosome"/>
</dbReference>
<dbReference type="RefSeq" id="WP_174448265.1">
    <property type="nucleotide sequence ID" value="NZ_AP018732.1"/>
</dbReference>
<dbReference type="GeneID" id="55584408"/>
<evidence type="ECO:0000256" key="1">
    <source>
        <dbReference type="ARBA" id="ARBA00010169"/>
    </source>
</evidence>